<dbReference type="Proteomes" id="UP000830671">
    <property type="component" value="Chromosome 5"/>
</dbReference>
<protein>
    <submittedName>
        <fullName evidence="2">Uncharacterized protein</fullName>
    </submittedName>
</protein>
<feature type="region of interest" description="Disordered" evidence="1">
    <location>
        <begin position="82"/>
        <end position="115"/>
    </location>
</feature>
<sequence>MYFVPFASHILVPPASRSPVRFLHRDQFGVGLTGTIDLQHLGKRRRQVSRKPTALAWPTARSMATLPVKFLQATPRCHRPCPAASSLNGQCPSNPSTSPTSRRGEDSKKSQIPGITVEIGQKKSIDRYLDCLRQASAEPFQGPVNVVVIPALGKLFVRRVAYGLQSLRYFHSSFCASGPSLPSAPLLWPGTCKRASDAKACDRRSPPLMLDTISDGLVQCAALDLTLIFSVNRSAFPTLVCVSSSIHQRTTYTTYVWTQSTMDMNLAWVPVCETQTKTQDPDPPRASLTSEPISGVSPLRLCPWPQPLDVERRPLWMASCFEPSWRFTLCAHELFSQERWASQGPVLSSIGFLRQNDRIAASMLPHSREEPNSTDTPYPVPISICSFVSSEARVQRSSFELVGRSRRLNGTRASIDVCPSHFSPQAFSQPPIQPVAQLHYTQRLQPDTPLFESR</sequence>
<name>A0A9Q8WJG4_9PEZI</name>
<gene>
    <name evidence="2" type="ORF">CLUP02_11412</name>
</gene>
<dbReference type="KEGG" id="clup:CLUP02_11412"/>
<evidence type="ECO:0000313" key="2">
    <source>
        <dbReference type="EMBL" id="UQC85913.1"/>
    </source>
</evidence>
<keyword evidence="3" id="KW-1185">Reference proteome</keyword>
<dbReference type="RefSeq" id="XP_049147525.1">
    <property type="nucleotide sequence ID" value="XM_049290380.1"/>
</dbReference>
<dbReference type="EMBL" id="CP019477">
    <property type="protein sequence ID" value="UQC85913.1"/>
    <property type="molecule type" value="Genomic_DNA"/>
</dbReference>
<organism evidence="2 3">
    <name type="scientific">Colletotrichum lupini</name>
    <dbReference type="NCBI Taxonomy" id="145971"/>
    <lineage>
        <taxon>Eukaryota</taxon>
        <taxon>Fungi</taxon>
        <taxon>Dikarya</taxon>
        <taxon>Ascomycota</taxon>
        <taxon>Pezizomycotina</taxon>
        <taxon>Sordariomycetes</taxon>
        <taxon>Hypocreomycetidae</taxon>
        <taxon>Glomerellales</taxon>
        <taxon>Glomerellaceae</taxon>
        <taxon>Colletotrichum</taxon>
        <taxon>Colletotrichum acutatum species complex</taxon>
    </lineage>
</organism>
<feature type="compositionally biased region" description="Low complexity" evidence="1">
    <location>
        <begin position="92"/>
        <end position="101"/>
    </location>
</feature>
<proteinExistence type="predicted"/>
<reference evidence="2" key="1">
    <citation type="journal article" date="2021" name="Mol. Plant Microbe Interact.">
        <title>Complete Genome Sequence of the Plant-Pathogenic Fungus Colletotrichum lupini.</title>
        <authorList>
            <person name="Baroncelli R."/>
            <person name="Pensec F."/>
            <person name="Da Lio D."/>
            <person name="Boufleur T."/>
            <person name="Vicente I."/>
            <person name="Sarrocco S."/>
            <person name="Picot A."/>
            <person name="Baraldi E."/>
            <person name="Sukno S."/>
            <person name="Thon M."/>
            <person name="Le Floch G."/>
        </authorList>
    </citation>
    <scope>NUCLEOTIDE SEQUENCE</scope>
    <source>
        <strain evidence="2">IMI 504893</strain>
    </source>
</reference>
<accession>A0A9Q8WJG4</accession>
<dbReference type="GeneID" id="73345390"/>
<dbReference type="AlphaFoldDB" id="A0A9Q8WJG4"/>
<evidence type="ECO:0000256" key="1">
    <source>
        <dbReference type="SAM" id="MobiDB-lite"/>
    </source>
</evidence>
<evidence type="ECO:0000313" key="3">
    <source>
        <dbReference type="Proteomes" id="UP000830671"/>
    </source>
</evidence>